<sequence>MWSMPFFLILGTVFAIGHHLFYQHLDGKEALQQPLMLRYGTVLAFCAKASLGAAVILARRQRVWMVVRQKVARLGTIDSIFTAAEDITALFDWEAIRKAKIATCLAIYLWLTPLIVILTSETLSVINGVKEESSLCPEARTLNFTHEDTRDWRQWQVINGYAMILTAWYNSTTPQHEARNADPFDYYNMPSIQAQVIVERAINLQEAVVRKNVASEICTEGWNCSYIVDFVAPGYKCTELANGVGSKVKKLDGSLPPFDTASIIPEGNFSYLALTDLEEYAPKQMEIMDPLSIEDPPYPKYLGAFRTEPVMWIGYATVEDYSNVQPENRSVEGWDNIEFNYTNGIQSYSIKDRQYLRKIVIQPTNYILPGNQELYPGRVAKYRRVAAYHSLGKEFRDYLEGSLRMPGALLNTSMIKTKLLTLPNYQPTKDLHREIPQMYEEIIISLLSDPSFAVVSWAYNGSTSSVGLGGSNTNYPCLRSTPSNFFIYNKTQLCLIYTISIAVALIGVLLGAQAAHQGGMRDVKPSSILRAARAQSLTQVRTNNDQEFKDVKVGFRLVQEHSGEEACGFGLAGYVVQEAQRPLWPFWRPGPRREVPPEN</sequence>
<protein>
    <submittedName>
        <fullName evidence="2">Uncharacterized protein</fullName>
    </submittedName>
</protein>
<evidence type="ECO:0000313" key="2">
    <source>
        <dbReference type="EMBL" id="KAH6867722.1"/>
    </source>
</evidence>
<evidence type="ECO:0000256" key="1">
    <source>
        <dbReference type="SAM" id="Phobius"/>
    </source>
</evidence>
<dbReference type="EMBL" id="JAGPYM010000091">
    <property type="protein sequence ID" value="KAH6867722.1"/>
    <property type="molecule type" value="Genomic_DNA"/>
</dbReference>
<keyword evidence="3" id="KW-1185">Reference proteome</keyword>
<reference evidence="2 3" key="1">
    <citation type="journal article" date="2021" name="Nat. Commun.">
        <title>Genetic determinants of endophytism in the Arabidopsis root mycobiome.</title>
        <authorList>
            <person name="Mesny F."/>
            <person name="Miyauchi S."/>
            <person name="Thiergart T."/>
            <person name="Pickel B."/>
            <person name="Atanasova L."/>
            <person name="Karlsson M."/>
            <person name="Huettel B."/>
            <person name="Barry K.W."/>
            <person name="Haridas S."/>
            <person name="Chen C."/>
            <person name="Bauer D."/>
            <person name="Andreopoulos W."/>
            <person name="Pangilinan J."/>
            <person name="LaButti K."/>
            <person name="Riley R."/>
            <person name="Lipzen A."/>
            <person name="Clum A."/>
            <person name="Drula E."/>
            <person name="Henrissat B."/>
            <person name="Kohler A."/>
            <person name="Grigoriev I.V."/>
            <person name="Martin F.M."/>
            <person name="Hacquard S."/>
        </authorList>
    </citation>
    <scope>NUCLEOTIDE SEQUENCE [LARGE SCALE GENOMIC DNA]</scope>
    <source>
        <strain evidence="2 3">MPI-CAGE-CH-0241</strain>
    </source>
</reference>
<dbReference type="OrthoDB" id="5340195at2759"/>
<evidence type="ECO:0000313" key="3">
    <source>
        <dbReference type="Proteomes" id="UP000777438"/>
    </source>
</evidence>
<gene>
    <name evidence="2" type="ORF">B0T10DRAFT_534122</name>
</gene>
<feature type="transmembrane region" description="Helical" evidence="1">
    <location>
        <begin position="39"/>
        <end position="58"/>
    </location>
</feature>
<proteinExistence type="predicted"/>
<keyword evidence="1" id="KW-1133">Transmembrane helix</keyword>
<dbReference type="PANTHER" id="PTHR35041:SF3">
    <property type="entry name" value="FORMYLMETHIONINE DEFORMYLASE-LIKE PROTEIN"/>
    <property type="match status" value="1"/>
</dbReference>
<dbReference type="PANTHER" id="PTHR35041">
    <property type="entry name" value="MEDIATOR OF RNA POLYMERASE II TRANSCRIPTION SUBUNIT 1"/>
    <property type="match status" value="1"/>
</dbReference>
<keyword evidence="1" id="KW-0812">Transmembrane</keyword>
<dbReference type="AlphaFoldDB" id="A0A9P9AHD8"/>
<comment type="caution">
    <text evidence="2">The sequence shown here is derived from an EMBL/GenBank/DDBJ whole genome shotgun (WGS) entry which is preliminary data.</text>
</comment>
<accession>A0A9P9AHD8</accession>
<dbReference type="Proteomes" id="UP000777438">
    <property type="component" value="Unassembled WGS sequence"/>
</dbReference>
<feature type="transmembrane region" description="Helical" evidence="1">
    <location>
        <begin position="495"/>
        <end position="515"/>
    </location>
</feature>
<organism evidence="2 3">
    <name type="scientific">Thelonectria olida</name>
    <dbReference type="NCBI Taxonomy" id="1576542"/>
    <lineage>
        <taxon>Eukaryota</taxon>
        <taxon>Fungi</taxon>
        <taxon>Dikarya</taxon>
        <taxon>Ascomycota</taxon>
        <taxon>Pezizomycotina</taxon>
        <taxon>Sordariomycetes</taxon>
        <taxon>Hypocreomycetidae</taxon>
        <taxon>Hypocreales</taxon>
        <taxon>Nectriaceae</taxon>
        <taxon>Thelonectria</taxon>
    </lineage>
</organism>
<keyword evidence="1" id="KW-0472">Membrane</keyword>
<name>A0A9P9AHD8_9HYPO</name>